<dbReference type="PANTHER" id="PTHR32305">
    <property type="match status" value="1"/>
</dbReference>
<accession>A0ABT2IBA9</accession>
<name>A0ABT2IBA9_9SPHN</name>
<reference evidence="1" key="1">
    <citation type="submission" date="2022-09" db="EMBL/GenBank/DDBJ databases">
        <title>Novosphingobium sp. Nov., a polycyclic aromatic hydrocarbon-degrading bacterium isolated form mangrove sediments in HongKong.</title>
        <authorList>
            <person name="Hu Z."/>
        </authorList>
    </citation>
    <scope>NUCLEOTIDE SEQUENCE</scope>
    <source>
        <strain evidence="1">HK4-1</strain>
    </source>
</reference>
<dbReference type="InterPro" id="IPR050708">
    <property type="entry name" value="T6SS_VgrG/RHS"/>
</dbReference>
<gene>
    <name evidence="1" type="ORF">NZK81_20050</name>
</gene>
<dbReference type="Gene3D" id="2.180.10.10">
    <property type="entry name" value="RHS repeat-associated core"/>
    <property type="match status" value="1"/>
</dbReference>
<dbReference type="PANTHER" id="PTHR32305:SF15">
    <property type="entry name" value="PROTEIN RHSA-RELATED"/>
    <property type="match status" value="1"/>
</dbReference>
<dbReference type="Proteomes" id="UP001165583">
    <property type="component" value="Unassembled WGS sequence"/>
</dbReference>
<dbReference type="RefSeq" id="WP_260047824.1">
    <property type="nucleotide sequence ID" value="NZ_JANZXA010000022.1"/>
</dbReference>
<protein>
    <submittedName>
        <fullName evidence="1">RHS repeat-associated core domain-containing protein</fullName>
    </submittedName>
</protein>
<keyword evidence="2" id="KW-1185">Reference proteome</keyword>
<comment type="caution">
    <text evidence="1">The sequence shown here is derived from an EMBL/GenBank/DDBJ whole genome shotgun (WGS) entry which is preliminary data.</text>
</comment>
<organism evidence="1 2">
    <name type="scientific">Novosphingobium mangrovi</name>
    <name type="common">ex Huang et al. 2023</name>
    <dbReference type="NCBI Taxonomy" id="2976432"/>
    <lineage>
        <taxon>Bacteria</taxon>
        <taxon>Pseudomonadati</taxon>
        <taxon>Pseudomonadota</taxon>
        <taxon>Alphaproteobacteria</taxon>
        <taxon>Sphingomonadales</taxon>
        <taxon>Sphingomonadaceae</taxon>
        <taxon>Novosphingobium</taxon>
    </lineage>
</organism>
<proteinExistence type="predicted"/>
<dbReference type="NCBIfam" id="TIGR03696">
    <property type="entry name" value="Rhs_assc_core"/>
    <property type="match status" value="1"/>
</dbReference>
<evidence type="ECO:0000313" key="2">
    <source>
        <dbReference type="Proteomes" id="UP001165583"/>
    </source>
</evidence>
<dbReference type="PRINTS" id="PR00394">
    <property type="entry name" value="RHSPROTEIN"/>
</dbReference>
<sequence length="377" mass="40618">MYYDPTGRLHEYDTSVSTRAYYSGSNLVAEVANPSGAVLRRFVPGPGTDEPIVWYEGSGTTDRRWLQADERGSIVAVSDASGNAIGINTYDEYGIPGSGNIGRFQYTGQTWYPEAGMYNYKARFYSPTLGRFMQTDPIGYGDGMNWYDYVGGDPINGTDPSGTEVYAGSLIDGVVSPGLFGTAYVTGGGGRPARINSHREEQGTNETLRLTWEQTYFPDGTYTARLLSSQIIGGPGGGFSTPFGVGGGAAGATLSPAEIRRRYGISKAGRPLNPGDLGTVEGGFIEVTGSIQEVNNALDVWVYALEAVPANGIITQNLDRVVRISRELKLKGVLVHAWIVNPKLKIYVNSGRIVRGFPGATITHPNPMFTNIWIPTP</sequence>
<evidence type="ECO:0000313" key="1">
    <source>
        <dbReference type="EMBL" id="MCT2401848.1"/>
    </source>
</evidence>
<dbReference type="InterPro" id="IPR022385">
    <property type="entry name" value="Rhs_assc_core"/>
</dbReference>
<dbReference type="EMBL" id="JANZXA010000022">
    <property type="protein sequence ID" value="MCT2401848.1"/>
    <property type="molecule type" value="Genomic_DNA"/>
</dbReference>